<organism evidence="2 3">
    <name type="scientific">Pseudoneobacillus rhizosphaerae</name>
    <dbReference type="NCBI Taxonomy" id="2880968"/>
    <lineage>
        <taxon>Bacteria</taxon>
        <taxon>Bacillati</taxon>
        <taxon>Bacillota</taxon>
        <taxon>Bacilli</taxon>
        <taxon>Bacillales</taxon>
        <taxon>Bacillaceae</taxon>
        <taxon>Pseudoneobacillus</taxon>
    </lineage>
</organism>
<dbReference type="RefSeq" id="WP_230495379.1">
    <property type="nucleotide sequence ID" value="NZ_CAKJTG010000004.1"/>
</dbReference>
<feature type="transmembrane region" description="Helical" evidence="1">
    <location>
        <begin position="7"/>
        <end position="24"/>
    </location>
</feature>
<proteinExistence type="predicted"/>
<name>A0A9C7G6Y4_9BACI</name>
<evidence type="ECO:0000313" key="3">
    <source>
        <dbReference type="Proteomes" id="UP000789845"/>
    </source>
</evidence>
<gene>
    <name evidence="2" type="ORF">NEOCIP111885_00789</name>
</gene>
<reference evidence="2" key="1">
    <citation type="submission" date="2021-10" db="EMBL/GenBank/DDBJ databases">
        <authorList>
            <person name="Criscuolo A."/>
        </authorList>
    </citation>
    <scope>NUCLEOTIDE SEQUENCE</scope>
    <source>
        <strain evidence="2">CIP111885</strain>
    </source>
</reference>
<sequence>MKLITKLKGLWFFSLVVFGIGVLLELSSGQLNLSTLIIFFIYCVLYFIASRQSDQKSNRSL</sequence>
<protein>
    <submittedName>
        <fullName evidence="2">Uncharacterized protein</fullName>
    </submittedName>
</protein>
<keyword evidence="3" id="KW-1185">Reference proteome</keyword>
<comment type="caution">
    <text evidence="2">The sequence shown here is derived from an EMBL/GenBank/DDBJ whole genome shotgun (WGS) entry which is preliminary data.</text>
</comment>
<feature type="transmembrane region" description="Helical" evidence="1">
    <location>
        <begin position="30"/>
        <end position="49"/>
    </location>
</feature>
<dbReference type="AlphaFoldDB" id="A0A9C7G6Y4"/>
<dbReference type="Proteomes" id="UP000789845">
    <property type="component" value="Unassembled WGS sequence"/>
</dbReference>
<keyword evidence="1" id="KW-0812">Transmembrane</keyword>
<evidence type="ECO:0000256" key="1">
    <source>
        <dbReference type="SAM" id="Phobius"/>
    </source>
</evidence>
<evidence type="ECO:0000313" key="2">
    <source>
        <dbReference type="EMBL" id="CAG9607099.1"/>
    </source>
</evidence>
<dbReference type="EMBL" id="CAKJTG010000004">
    <property type="protein sequence ID" value="CAG9607099.1"/>
    <property type="molecule type" value="Genomic_DNA"/>
</dbReference>
<keyword evidence="1" id="KW-0472">Membrane</keyword>
<accession>A0A9C7G6Y4</accession>
<keyword evidence="1" id="KW-1133">Transmembrane helix</keyword>